<proteinExistence type="predicted"/>
<name>A0A1F8FUL8_9BACT</name>
<dbReference type="STRING" id="1802685.A3C88_01185"/>
<dbReference type="EMBL" id="MGJZ01000023">
    <property type="protein sequence ID" value="OGN16853.1"/>
    <property type="molecule type" value="Genomic_DNA"/>
</dbReference>
<gene>
    <name evidence="1" type="ORF">A3C88_01185</name>
</gene>
<organism evidence="1 2">
    <name type="scientific">Candidatus Yanofskybacteria bacterium RIFCSPHIGHO2_02_FULL_50_12</name>
    <dbReference type="NCBI Taxonomy" id="1802685"/>
    <lineage>
        <taxon>Bacteria</taxon>
        <taxon>Candidatus Yanofskyibacteriota</taxon>
    </lineage>
</organism>
<dbReference type="AlphaFoldDB" id="A0A1F8FUL8"/>
<reference evidence="1 2" key="1">
    <citation type="journal article" date="2016" name="Nat. Commun.">
        <title>Thousands of microbial genomes shed light on interconnected biogeochemical processes in an aquifer system.</title>
        <authorList>
            <person name="Anantharaman K."/>
            <person name="Brown C.T."/>
            <person name="Hug L.A."/>
            <person name="Sharon I."/>
            <person name="Castelle C.J."/>
            <person name="Probst A.J."/>
            <person name="Thomas B.C."/>
            <person name="Singh A."/>
            <person name="Wilkins M.J."/>
            <person name="Karaoz U."/>
            <person name="Brodie E.L."/>
            <person name="Williams K.H."/>
            <person name="Hubbard S.S."/>
            <person name="Banfield J.F."/>
        </authorList>
    </citation>
    <scope>NUCLEOTIDE SEQUENCE [LARGE SCALE GENOMIC DNA]</scope>
</reference>
<comment type="caution">
    <text evidence="1">The sequence shown here is derived from an EMBL/GenBank/DDBJ whole genome shotgun (WGS) entry which is preliminary data.</text>
</comment>
<sequence length="145" mass="15210">MNLPTSKFTMAGTEGTGEYVGVADTARGTVAVRQYRPGSFRIRVEPKSVKAAAVIGRKLTRKNGWKQPGDGGQNRFSKVMGTMGLAGVLKEASDALGVGALKTTELDSVAALRHVAKLAGATVSARDNKTTVLAKATRVNEQPNP</sequence>
<evidence type="ECO:0000313" key="1">
    <source>
        <dbReference type="EMBL" id="OGN16853.1"/>
    </source>
</evidence>
<evidence type="ECO:0000313" key="2">
    <source>
        <dbReference type="Proteomes" id="UP000178117"/>
    </source>
</evidence>
<dbReference type="Proteomes" id="UP000178117">
    <property type="component" value="Unassembled WGS sequence"/>
</dbReference>
<accession>A0A1F8FUL8</accession>
<protein>
    <submittedName>
        <fullName evidence="1">Uncharacterized protein</fullName>
    </submittedName>
</protein>